<gene>
    <name evidence="5" type="ORF">QQF64_021221</name>
</gene>
<name>A0ABR3LDP6_9TELE</name>
<feature type="domain" description="SUEL-type lectin" evidence="4">
    <location>
        <begin position="29"/>
        <end position="119"/>
    </location>
</feature>
<dbReference type="PROSITE" id="PS50228">
    <property type="entry name" value="SUEL_LECTIN"/>
    <property type="match status" value="2"/>
</dbReference>
<proteinExistence type="predicted"/>
<protein>
    <recommendedName>
        <fullName evidence="4">SUEL-type lectin domain-containing protein</fullName>
    </recommendedName>
</protein>
<keyword evidence="2" id="KW-0677">Repeat</keyword>
<organism evidence="5 6">
    <name type="scientific">Cirrhinus molitorella</name>
    <name type="common">mud carp</name>
    <dbReference type="NCBI Taxonomy" id="172907"/>
    <lineage>
        <taxon>Eukaryota</taxon>
        <taxon>Metazoa</taxon>
        <taxon>Chordata</taxon>
        <taxon>Craniata</taxon>
        <taxon>Vertebrata</taxon>
        <taxon>Euteleostomi</taxon>
        <taxon>Actinopterygii</taxon>
        <taxon>Neopterygii</taxon>
        <taxon>Teleostei</taxon>
        <taxon>Ostariophysi</taxon>
        <taxon>Cypriniformes</taxon>
        <taxon>Cyprinidae</taxon>
        <taxon>Labeoninae</taxon>
        <taxon>Labeonini</taxon>
        <taxon>Cirrhinus</taxon>
    </lineage>
</organism>
<reference evidence="5 6" key="1">
    <citation type="submission" date="2023-09" db="EMBL/GenBank/DDBJ databases">
        <authorList>
            <person name="Wang M."/>
        </authorList>
    </citation>
    <scope>NUCLEOTIDE SEQUENCE [LARGE SCALE GENOMIC DNA]</scope>
    <source>
        <strain evidence="5">GT-2023</strain>
        <tissue evidence="5">Liver</tissue>
    </source>
</reference>
<evidence type="ECO:0000256" key="3">
    <source>
        <dbReference type="SAM" id="SignalP"/>
    </source>
</evidence>
<evidence type="ECO:0000313" key="5">
    <source>
        <dbReference type="EMBL" id="KAL1250216.1"/>
    </source>
</evidence>
<dbReference type="EMBL" id="JAYMGO010000023">
    <property type="protein sequence ID" value="KAL1250216.1"/>
    <property type="molecule type" value="Genomic_DNA"/>
</dbReference>
<dbReference type="CDD" id="cd22836">
    <property type="entry name" value="Gal_Rha_Lectin_RBL_rpt2"/>
    <property type="match status" value="1"/>
</dbReference>
<feature type="chain" id="PRO_5045084594" description="SUEL-type lectin domain-containing protein" evidence="3">
    <location>
        <begin position="23"/>
        <end position="229"/>
    </location>
</feature>
<feature type="signal peptide" evidence="3">
    <location>
        <begin position="1"/>
        <end position="22"/>
    </location>
</feature>
<evidence type="ECO:0000313" key="6">
    <source>
        <dbReference type="Proteomes" id="UP001558613"/>
    </source>
</evidence>
<evidence type="ECO:0000256" key="2">
    <source>
        <dbReference type="ARBA" id="ARBA00022737"/>
    </source>
</evidence>
<feature type="domain" description="SUEL-type lectin" evidence="4">
    <location>
        <begin position="130"/>
        <end position="220"/>
    </location>
</feature>
<dbReference type="InterPro" id="IPR000922">
    <property type="entry name" value="Lectin_gal-bd_dom"/>
</dbReference>
<keyword evidence="1" id="KW-0430">Lectin</keyword>
<dbReference type="Gene3D" id="2.60.120.740">
    <property type="match status" value="2"/>
</dbReference>
<dbReference type="PANTHER" id="PTHR46780">
    <property type="entry name" value="PROTEIN EVA-1"/>
    <property type="match status" value="1"/>
</dbReference>
<sequence length="229" mass="25874">MLRQKSSWIILLIFLCQHEVEANPTRKVACEGKQLHLHCDSGLIKVTKANYGRTDHSTCAAGKPKLQLQNKQCFQPKSFFKVSTRCDGRKECFIAAVNGVFSDPCVKTYKYLEVYYTCIKKEANPTRKVACEGKHLHLHCDSGLIKVTKANYGRTDHSTCAAGKPKLQLQNKQCFQPKSFFKVSTRCDGRKECSIAAVNGVFSDPCVKTYKYLEVYYTCIKKAAKKPIK</sequence>
<dbReference type="InterPro" id="IPR043159">
    <property type="entry name" value="Lectin_gal-bd_sf"/>
</dbReference>
<dbReference type="Pfam" id="PF02140">
    <property type="entry name" value="SUEL_Lectin"/>
    <property type="match status" value="2"/>
</dbReference>
<evidence type="ECO:0000259" key="4">
    <source>
        <dbReference type="PROSITE" id="PS50228"/>
    </source>
</evidence>
<keyword evidence="3" id="KW-0732">Signal</keyword>
<comment type="caution">
    <text evidence="5">The sequence shown here is derived from an EMBL/GenBank/DDBJ whole genome shotgun (WGS) entry which is preliminary data.</text>
</comment>
<dbReference type="Proteomes" id="UP001558613">
    <property type="component" value="Unassembled WGS sequence"/>
</dbReference>
<evidence type="ECO:0000256" key="1">
    <source>
        <dbReference type="ARBA" id="ARBA00022734"/>
    </source>
</evidence>
<keyword evidence="6" id="KW-1185">Reference proteome</keyword>
<accession>A0ABR3LDP6</accession>